<evidence type="ECO:0000313" key="2">
    <source>
        <dbReference type="EnsemblMetazoa" id="XP_038060124.1"/>
    </source>
</evidence>
<dbReference type="Proteomes" id="UP000887568">
    <property type="component" value="Unplaced"/>
</dbReference>
<dbReference type="Pfam" id="PF17921">
    <property type="entry name" value="Integrase_H2C2"/>
    <property type="match status" value="1"/>
</dbReference>
<dbReference type="PANTHER" id="PTHR47331">
    <property type="entry name" value="PHD-TYPE DOMAIN-CONTAINING PROTEIN"/>
    <property type="match status" value="1"/>
</dbReference>
<dbReference type="GO" id="GO:0003676">
    <property type="term" value="F:nucleic acid binding"/>
    <property type="evidence" value="ECO:0007669"/>
    <property type="project" value="InterPro"/>
</dbReference>
<dbReference type="Gene3D" id="1.10.340.70">
    <property type="match status" value="1"/>
</dbReference>
<dbReference type="Pfam" id="PF05380">
    <property type="entry name" value="Peptidase_A17"/>
    <property type="match status" value="1"/>
</dbReference>
<evidence type="ECO:0000313" key="3">
    <source>
        <dbReference type="Proteomes" id="UP000887568"/>
    </source>
</evidence>
<sequence>MTNSEGDKRSCLLLAKSHLAPLKKMTIPRLELMGATLSIKLDAMVRRELDVSLEDSVFWTDSTIVLQYVKNEERRFLTFVANRVAVIHSGSSPSQWHHVVSRLNPADDVSRGQTAEELLTNKRWLYGPDFLCLEDSEWPKSPSLRDLPDEDPEIKPDKEVVTVCAVNKMEQVDVVDRLLKRHSSWHRLKKNVAWLLQVKNYLRAKARKQPTVDMQKLLAVDEMTRAEDAIILYIQRESFCEELKFLQKDKVDSRRSKDYIKKTSPLYKLDPVLSADGIIRIGGRLKNAPVDEGVKRPAVLPKDHHVVTLIVRQFHQESGHSGREHVLSLLRQRYWLIKARSTVRSILRDCFGCRRQSATPVEQKMADLPSDRVTPNKPPFSFVGVDCFGPFMVKPGRSLVKRYGCIFTCLVVRAVHIEVLHTMEADSFINTLQRFMCRRGEPEEIRSDNWSNFVGAERELREATQSLDQQKVNEFLLQKGVK</sequence>
<dbReference type="OrthoDB" id="8046937at2759"/>
<proteinExistence type="predicted"/>
<evidence type="ECO:0000259" key="1">
    <source>
        <dbReference type="Pfam" id="PF17921"/>
    </source>
</evidence>
<dbReference type="InterPro" id="IPR036397">
    <property type="entry name" value="RNaseH_sf"/>
</dbReference>
<dbReference type="InterPro" id="IPR041588">
    <property type="entry name" value="Integrase_H2C2"/>
</dbReference>
<keyword evidence="3" id="KW-1185">Reference proteome</keyword>
<feature type="domain" description="Integrase zinc-binding" evidence="1">
    <location>
        <begin position="305"/>
        <end position="357"/>
    </location>
</feature>
<dbReference type="SUPFAM" id="SSF53098">
    <property type="entry name" value="Ribonuclease H-like"/>
    <property type="match status" value="1"/>
</dbReference>
<dbReference type="InterPro" id="IPR008042">
    <property type="entry name" value="Retrotrans_Pao"/>
</dbReference>
<organism evidence="2 3">
    <name type="scientific">Patiria miniata</name>
    <name type="common">Bat star</name>
    <name type="synonym">Asterina miniata</name>
    <dbReference type="NCBI Taxonomy" id="46514"/>
    <lineage>
        <taxon>Eukaryota</taxon>
        <taxon>Metazoa</taxon>
        <taxon>Echinodermata</taxon>
        <taxon>Eleutherozoa</taxon>
        <taxon>Asterozoa</taxon>
        <taxon>Asteroidea</taxon>
        <taxon>Valvatacea</taxon>
        <taxon>Valvatida</taxon>
        <taxon>Asterinidae</taxon>
        <taxon>Patiria</taxon>
    </lineage>
</organism>
<dbReference type="EnsemblMetazoa" id="XM_038204196.1">
    <property type="protein sequence ID" value="XP_038060124.1"/>
    <property type="gene ID" value="LOC119731151"/>
</dbReference>
<dbReference type="PANTHER" id="PTHR47331:SF1">
    <property type="entry name" value="GAG-LIKE PROTEIN"/>
    <property type="match status" value="1"/>
</dbReference>
<dbReference type="RefSeq" id="XP_038060124.1">
    <property type="nucleotide sequence ID" value="XM_038204196.1"/>
</dbReference>
<accession>A0A914A9N5</accession>
<protein>
    <recommendedName>
        <fullName evidence="1">Integrase zinc-binding domain-containing protein</fullName>
    </recommendedName>
</protein>
<dbReference type="GeneID" id="119731151"/>
<dbReference type="InterPro" id="IPR012337">
    <property type="entry name" value="RNaseH-like_sf"/>
</dbReference>
<name>A0A914A9N5_PATMI</name>
<reference evidence="2" key="1">
    <citation type="submission" date="2022-11" db="UniProtKB">
        <authorList>
            <consortium name="EnsemblMetazoa"/>
        </authorList>
    </citation>
    <scope>IDENTIFICATION</scope>
</reference>
<dbReference type="Gene3D" id="3.30.420.10">
    <property type="entry name" value="Ribonuclease H-like superfamily/Ribonuclease H"/>
    <property type="match status" value="1"/>
</dbReference>
<dbReference type="AlphaFoldDB" id="A0A914A9N5"/>